<evidence type="ECO:0000313" key="4">
    <source>
        <dbReference type="Proteomes" id="UP000464787"/>
    </source>
</evidence>
<dbReference type="GO" id="GO:0005886">
    <property type="term" value="C:plasma membrane"/>
    <property type="evidence" value="ECO:0007669"/>
    <property type="project" value="InterPro"/>
</dbReference>
<dbReference type="GO" id="GO:0006417">
    <property type="term" value="P:regulation of translation"/>
    <property type="evidence" value="ECO:0007669"/>
    <property type="project" value="TreeGrafter"/>
</dbReference>
<feature type="domain" description="Anti-sigma K factor RskA C-terminal" evidence="2">
    <location>
        <begin position="117"/>
        <end position="261"/>
    </location>
</feature>
<protein>
    <submittedName>
        <fullName evidence="3">RNA polymerase subunit sigma-70</fullName>
    </submittedName>
</protein>
<gene>
    <name evidence="3" type="ORF">GT347_08465</name>
</gene>
<dbReference type="PANTHER" id="PTHR37461">
    <property type="entry name" value="ANTI-SIGMA-K FACTOR RSKA"/>
    <property type="match status" value="1"/>
</dbReference>
<reference evidence="3 4" key="1">
    <citation type="submission" date="2020-01" db="EMBL/GenBank/DDBJ databases">
        <title>Genome sequencing of strain KACC 21265.</title>
        <authorList>
            <person name="Heo J."/>
            <person name="Kim S.-J."/>
            <person name="Kim J.-S."/>
            <person name="Hong S.-B."/>
            <person name="Kwon S.-W."/>
        </authorList>
    </citation>
    <scope>NUCLEOTIDE SEQUENCE [LARGE SCALE GENOMIC DNA]</scope>
    <source>
        <strain evidence="3 4">KACC 21265</strain>
    </source>
</reference>
<dbReference type="GO" id="GO:0016989">
    <property type="term" value="F:sigma factor antagonist activity"/>
    <property type="evidence" value="ECO:0007669"/>
    <property type="project" value="TreeGrafter"/>
</dbReference>
<organism evidence="3 4">
    <name type="scientific">Xylophilus rhododendri</name>
    <dbReference type="NCBI Taxonomy" id="2697032"/>
    <lineage>
        <taxon>Bacteria</taxon>
        <taxon>Pseudomonadati</taxon>
        <taxon>Pseudomonadota</taxon>
        <taxon>Betaproteobacteria</taxon>
        <taxon>Burkholderiales</taxon>
        <taxon>Xylophilus</taxon>
    </lineage>
</organism>
<name>A0A857J279_9BURK</name>
<evidence type="ECO:0000313" key="3">
    <source>
        <dbReference type="EMBL" id="QHI98024.1"/>
    </source>
</evidence>
<feature type="transmembrane region" description="Helical" evidence="1">
    <location>
        <begin position="107"/>
        <end position="127"/>
    </location>
</feature>
<keyword evidence="4" id="KW-1185">Reference proteome</keyword>
<evidence type="ECO:0000259" key="2">
    <source>
        <dbReference type="Pfam" id="PF10099"/>
    </source>
</evidence>
<dbReference type="EMBL" id="CP047650">
    <property type="protein sequence ID" value="QHI98024.1"/>
    <property type="molecule type" value="Genomic_DNA"/>
</dbReference>
<proteinExistence type="predicted"/>
<dbReference type="InterPro" id="IPR018764">
    <property type="entry name" value="RskA_C"/>
</dbReference>
<dbReference type="KEGG" id="xyk:GT347_08465"/>
<sequence length="272" mass="28440">MNLLRHPDLLDQIAASYALGTLRGGARRRFEGMARENPGVRSRALLWQETFAAFTELQPGLLPSPQVWQRIENMLPALRRPVAAAAAASATATATDLLQGLRRALGLWRGAALVGGLAAVAAVVVGVRLDQQLGQREVALAQAKEQGTQLTAQLAAQPRIEYVAVLQDDKQAGSVLVTFDPAKRALTLKRVGDYQEGTDKSLELWALPPGQAPRSLGLMGQGAAVARLTAAEGDVAPSPALAITLEPKGGAPAGGGPTGPIVFKGALLKTDT</sequence>
<keyword evidence="1" id="KW-0472">Membrane</keyword>
<keyword evidence="1" id="KW-1133">Transmembrane helix</keyword>
<dbReference type="Proteomes" id="UP000464787">
    <property type="component" value="Chromosome"/>
</dbReference>
<accession>A0A857J279</accession>
<dbReference type="Pfam" id="PF10099">
    <property type="entry name" value="RskA_C"/>
    <property type="match status" value="1"/>
</dbReference>
<keyword evidence="1" id="KW-0812">Transmembrane</keyword>
<evidence type="ECO:0000256" key="1">
    <source>
        <dbReference type="SAM" id="Phobius"/>
    </source>
</evidence>
<dbReference type="AlphaFoldDB" id="A0A857J279"/>
<dbReference type="RefSeq" id="WP_160551541.1">
    <property type="nucleotide sequence ID" value="NZ_CP047650.1"/>
</dbReference>
<dbReference type="InterPro" id="IPR051474">
    <property type="entry name" value="Anti-sigma-K/W_factor"/>
</dbReference>
<dbReference type="PANTHER" id="PTHR37461:SF1">
    <property type="entry name" value="ANTI-SIGMA-K FACTOR RSKA"/>
    <property type="match status" value="1"/>
</dbReference>